<keyword evidence="3" id="KW-1003">Cell membrane</keyword>
<feature type="transmembrane region" description="Helical" evidence="7">
    <location>
        <begin position="76"/>
        <end position="95"/>
    </location>
</feature>
<evidence type="ECO:0000256" key="3">
    <source>
        <dbReference type="ARBA" id="ARBA00022475"/>
    </source>
</evidence>
<dbReference type="InterPro" id="IPR000515">
    <property type="entry name" value="MetI-like"/>
</dbReference>
<gene>
    <name evidence="9" type="ORF">SAMN02745196_01721</name>
</gene>
<evidence type="ECO:0000259" key="8">
    <source>
        <dbReference type="PROSITE" id="PS50928"/>
    </source>
</evidence>
<dbReference type="STRING" id="1121306.SAMN02745196_01721"/>
<evidence type="ECO:0000256" key="2">
    <source>
        <dbReference type="ARBA" id="ARBA00022448"/>
    </source>
</evidence>
<feature type="transmembrane region" description="Helical" evidence="7">
    <location>
        <begin position="165"/>
        <end position="186"/>
    </location>
</feature>
<reference evidence="9 10" key="1">
    <citation type="submission" date="2016-11" db="EMBL/GenBank/DDBJ databases">
        <authorList>
            <person name="Jaros S."/>
            <person name="Januszkiewicz K."/>
            <person name="Wedrychowicz H."/>
        </authorList>
    </citation>
    <scope>NUCLEOTIDE SEQUENCE [LARGE SCALE GENOMIC DNA]</scope>
    <source>
        <strain evidence="9 10">DSM 3089</strain>
    </source>
</reference>
<organism evidence="9 10">
    <name type="scientific">Clostridium collagenovorans DSM 3089</name>
    <dbReference type="NCBI Taxonomy" id="1121306"/>
    <lineage>
        <taxon>Bacteria</taxon>
        <taxon>Bacillati</taxon>
        <taxon>Bacillota</taxon>
        <taxon>Clostridia</taxon>
        <taxon>Eubacteriales</taxon>
        <taxon>Clostridiaceae</taxon>
        <taxon>Clostridium</taxon>
    </lineage>
</organism>
<keyword evidence="2 7" id="KW-0813">Transport</keyword>
<evidence type="ECO:0000313" key="10">
    <source>
        <dbReference type="Proteomes" id="UP000184526"/>
    </source>
</evidence>
<evidence type="ECO:0000256" key="5">
    <source>
        <dbReference type="ARBA" id="ARBA00022989"/>
    </source>
</evidence>
<proteinExistence type="inferred from homology"/>
<dbReference type="Gene3D" id="1.10.3720.10">
    <property type="entry name" value="MetI-like"/>
    <property type="match status" value="1"/>
</dbReference>
<feature type="transmembrane region" description="Helical" evidence="7">
    <location>
        <begin position="107"/>
        <end position="129"/>
    </location>
</feature>
<dbReference type="GO" id="GO:0055085">
    <property type="term" value="P:transmembrane transport"/>
    <property type="evidence" value="ECO:0007669"/>
    <property type="project" value="InterPro"/>
</dbReference>
<accession>A0A1M5WLJ4</accession>
<evidence type="ECO:0000256" key="7">
    <source>
        <dbReference type="RuleBase" id="RU363032"/>
    </source>
</evidence>
<dbReference type="InterPro" id="IPR035906">
    <property type="entry name" value="MetI-like_sf"/>
</dbReference>
<keyword evidence="5 7" id="KW-1133">Transmembrane helix</keyword>
<dbReference type="SUPFAM" id="SSF161098">
    <property type="entry name" value="MetI-like"/>
    <property type="match status" value="1"/>
</dbReference>
<evidence type="ECO:0000313" key="9">
    <source>
        <dbReference type="EMBL" id="SHH88369.1"/>
    </source>
</evidence>
<feature type="transmembrane region" description="Helical" evidence="7">
    <location>
        <begin position="264"/>
        <end position="283"/>
    </location>
</feature>
<keyword evidence="10" id="KW-1185">Reference proteome</keyword>
<dbReference type="PROSITE" id="PS50928">
    <property type="entry name" value="ABC_TM1"/>
    <property type="match status" value="1"/>
</dbReference>
<feature type="transmembrane region" description="Helical" evidence="7">
    <location>
        <begin position="14"/>
        <end position="38"/>
    </location>
</feature>
<comment type="subcellular location">
    <subcellularLocation>
        <location evidence="1 7">Cell membrane</location>
        <topology evidence="1 7">Multi-pass membrane protein</topology>
    </subcellularLocation>
</comment>
<dbReference type="PANTHER" id="PTHR30193">
    <property type="entry name" value="ABC TRANSPORTER PERMEASE PROTEIN"/>
    <property type="match status" value="1"/>
</dbReference>
<protein>
    <submittedName>
        <fullName evidence="9">Multiple sugar transport system permease protein</fullName>
    </submittedName>
</protein>
<comment type="similarity">
    <text evidence="7">Belongs to the binding-protein-dependent transport system permease family.</text>
</comment>
<evidence type="ECO:0000256" key="6">
    <source>
        <dbReference type="ARBA" id="ARBA00023136"/>
    </source>
</evidence>
<sequence length="289" mass="32551">MVGFKNYNNKFKAYLYVLPLGILLISFYVVPIIMSMYFSFTKYNIMAPASFIGLKNYEMILKDKTLKTAIWNTLKFAIFVVPIQTILSLVIANWVTSWKENKAAKFVKAVIFIPVISSMVLIGIVWRILLNGETSLINQIIGLVGIPAQNFLGNKNLALPTLMAIYIWKNTGYFVVIYISALMDIPKTYYEASQVDGASRLEQFKKITLPILKPTTVMVVFLGIIWSLQVFDLVYTLTGGGPGMATMTVVMHAYNLNFKQFNSGYAMAVANVLFFIIALLSIIQKKLIK</sequence>
<dbReference type="Proteomes" id="UP000184526">
    <property type="component" value="Unassembled WGS sequence"/>
</dbReference>
<dbReference type="Pfam" id="PF00528">
    <property type="entry name" value="BPD_transp_1"/>
    <property type="match status" value="1"/>
</dbReference>
<feature type="transmembrane region" description="Helical" evidence="7">
    <location>
        <begin position="207"/>
        <end position="228"/>
    </location>
</feature>
<dbReference type="InterPro" id="IPR051393">
    <property type="entry name" value="ABC_transporter_permease"/>
</dbReference>
<keyword evidence="6 7" id="KW-0472">Membrane</keyword>
<evidence type="ECO:0000256" key="1">
    <source>
        <dbReference type="ARBA" id="ARBA00004651"/>
    </source>
</evidence>
<dbReference type="CDD" id="cd06261">
    <property type="entry name" value="TM_PBP2"/>
    <property type="match status" value="1"/>
</dbReference>
<dbReference type="GO" id="GO:0005886">
    <property type="term" value="C:plasma membrane"/>
    <property type="evidence" value="ECO:0007669"/>
    <property type="project" value="UniProtKB-SubCell"/>
</dbReference>
<dbReference type="AlphaFoldDB" id="A0A1M5WLJ4"/>
<keyword evidence="9" id="KW-0762">Sugar transport</keyword>
<name>A0A1M5WLJ4_9CLOT</name>
<dbReference type="EMBL" id="FQXP01000006">
    <property type="protein sequence ID" value="SHH88369.1"/>
    <property type="molecule type" value="Genomic_DNA"/>
</dbReference>
<evidence type="ECO:0000256" key="4">
    <source>
        <dbReference type="ARBA" id="ARBA00022692"/>
    </source>
</evidence>
<dbReference type="RefSeq" id="WP_072831618.1">
    <property type="nucleotide sequence ID" value="NZ_FQXP01000006.1"/>
</dbReference>
<feature type="domain" description="ABC transmembrane type-1" evidence="8">
    <location>
        <begin position="70"/>
        <end position="284"/>
    </location>
</feature>
<dbReference type="PANTHER" id="PTHR30193:SF37">
    <property type="entry name" value="INNER MEMBRANE ABC TRANSPORTER PERMEASE PROTEIN YCJO"/>
    <property type="match status" value="1"/>
</dbReference>
<keyword evidence="4 7" id="KW-0812">Transmembrane</keyword>